<sequence>MNRPSWAPPEVDIEKPSIARVYDYWVGGTHNFPADVAVAKSIADKNPLLPRTLRSNRAFLRRAVSELTTLGIDQFLDVGSGIPTEGNVHEIAFENNPDSRVLYVDIDPVAVAHGKAILAGNTQAASLLGDLRKPGDIFAAQETRDLIDFSRPVALILAAVLHFVSDADDPKAMLREFTDKLAPGSYVVISHAGMEKKPAPEEVPASASQTYQENVSEVYWRDINEVTALFEGLELIEPGVVPVPLWRIGPEGDPEGFGAEAHALAGVAKKV</sequence>
<dbReference type="Pfam" id="PF04672">
    <property type="entry name" value="Methyltransf_19"/>
    <property type="match status" value="1"/>
</dbReference>
<dbReference type="Proteomes" id="UP000308697">
    <property type="component" value="Unassembled WGS sequence"/>
</dbReference>
<dbReference type="Gene3D" id="3.40.50.150">
    <property type="entry name" value="Vaccinia Virus protein VP39"/>
    <property type="match status" value="1"/>
</dbReference>
<proteinExistence type="predicted"/>
<dbReference type="PIRSF" id="PIRSF017393">
    <property type="entry name" value="MTase_SAV2177"/>
    <property type="match status" value="1"/>
</dbReference>
<dbReference type="InterPro" id="IPR029063">
    <property type="entry name" value="SAM-dependent_MTases_sf"/>
</dbReference>
<dbReference type="InterPro" id="IPR006764">
    <property type="entry name" value="SAM_dep_MeTrfase_SAV2177_type"/>
</dbReference>
<gene>
    <name evidence="1" type="ORF">FCH28_20170</name>
</gene>
<name>A0A4U0NE72_9ACTN</name>
<dbReference type="SUPFAM" id="SSF53335">
    <property type="entry name" value="S-adenosyl-L-methionine-dependent methyltransferases"/>
    <property type="match status" value="1"/>
</dbReference>
<dbReference type="AlphaFoldDB" id="A0A4U0NE72"/>
<dbReference type="CDD" id="cd02440">
    <property type="entry name" value="AdoMet_MTases"/>
    <property type="match status" value="1"/>
</dbReference>
<evidence type="ECO:0008006" key="3">
    <source>
        <dbReference type="Google" id="ProtNLM"/>
    </source>
</evidence>
<dbReference type="RefSeq" id="WP_136741442.1">
    <property type="nucleotide sequence ID" value="NZ_SUMB01000006.1"/>
</dbReference>
<keyword evidence="2" id="KW-1185">Reference proteome</keyword>
<evidence type="ECO:0000313" key="2">
    <source>
        <dbReference type="Proteomes" id="UP000308697"/>
    </source>
</evidence>
<reference evidence="1 2" key="1">
    <citation type="submission" date="2019-04" db="EMBL/GenBank/DDBJ databases">
        <title>Streptomyces piniterrae sp. nov., a heliquinomycin-producing actinomycete isolated from rhizosphere soil of Pinus yunnanensis.</title>
        <authorList>
            <person name="Zhuang X."/>
            <person name="Zhao J."/>
        </authorList>
    </citation>
    <scope>NUCLEOTIDE SEQUENCE [LARGE SCALE GENOMIC DNA]</scope>
    <source>
        <strain evidence="2">jys28</strain>
    </source>
</reference>
<dbReference type="OrthoDB" id="4134439at2"/>
<dbReference type="EMBL" id="SUMB01000006">
    <property type="protein sequence ID" value="TJZ52143.1"/>
    <property type="molecule type" value="Genomic_DNA"/>
</dbReference>
<comment type="caution">
    <text evidence="1">The sequence shown here is derived from an EMBL/GenBank/DDBJ whole genome shotgun (WGS) entry which is preliminary data.</text>
</comment>
<organism evidence="1 2">
    <name type="scientific">Streptomyces piniterrae</name>
    <dbReference type="NCBI Taxonomy" id="2571125"/>
    <lineage>
        <taxon>Bacteria</taxon>
        <taxon>Bacillati</taxon>
        <taxon>Actinomycetota</taxon>
        <taxon>Actinomycetes</taxon>
        <taxon>Kitasatosporales</taxon>
        <taxon>Streptomycetaceae</taxon>
        <taxon>Streptomyces</taxon>
    </lineage>
</organism>
<evidence type="ECO:0000313" key="1">
    <source>
        <dbReference type="EMBL" id="TJZ52143.1"/>
    </source>
</evidence>
<protein>
    <recommendedName>
        <fullName evidence="3">SAM-dependent methyltransferase</fullName>
    </recommendedName>
</protein>
<accession>A0A4U0NE72</accession>